<feature type="transmembrane region" description="Helical" evidence="1">
    <location>
        <begin position="217"/>
        <end position="237"/>
    </location>
</feature>
<feature type="transmembrane region" description="Helical" evidence="1">
    <location>
        <begin position="79"/>
        <end position="99"/>
    </location>
</feature>
<keyword evidence="1" id="KW-0812">Transmembrane</keyword>
<dbReference type="WBParaSite" id="Csp11.Scaffold629.g12339.t1">
    <property type="protein sequence ID" value="Csp11.Scaffold629.g12339.t1"/>
    <property type="gene ID" value="Csp11.Scaffold629.g12339"/>
</dbReference>
<proteinExistence type="predicted"/>
<keyword evidence="1" id="KW-1133">Transmembrane helix</keyword>
<accession>A0A1I7TVZ7</accession>
<dbReference type="eggNOG" id="ENOG502SY7B">
    <property type="taxonomic scope" value="Eukaryota"/>
</dbReference>
<feature type="transmembrane region" description="Helical" evidence="1">
    <location>
        <begin position="135"/>
        <end position="157"/>
    </location>
</feature>
<dbReference type="Proteomes" id="UP000095282">
    <property type="component" value="Unplaced"/>
</dbReference>
<name>A0A1I7TVZ7_9PELO</name>
<sequence>MILDYGFTVMVAPLLITPAIAGFSLGILRFWFGVPTIYQVCLVLSLVFTVCASIVFIFENRYYQLFAKNTLWRYLRIPFNSLNYFFCFAFLIPACLTVPDQKTALAQVFLQIPNLRPDVITEPIFVFSTEYRYILIPYVSMVLTFILESVVFISFIYRNMSLMAKRSSQSGKTVKMQKKFLNAIYAQATVFLVNLLTPIFYLLFSIFFNYYNQDGNNLVIIVSALHGISSTSIMIWAHKPYREVCLNMFGKRSTYPSTVVSMVLPRGE</sequence>
<dbReference type="AlphaFoldDB" id="A0A1I7TVZ7"/>
<feature type="transmembrane region" description="Helical" evidence="1">
    <location>
        <begin position="184"/>
        <end position="211"/>
    </location>
</feature>
<evidence type="ECO:0000256" key="1">
    <source>
        <dbReference type="SAM" id="Phobius"/>
    </source>
</evidence>
<keyword evidence="1" id="KW-0472">Membrane</keyword>
<dbReference type="PANTHER" id="PTHR46891">
    <property type="entry name" value="SERPENTINE RECEPTOR, CLASS H-RELATED"/>
    <property type="match status" value="1"/>
</dbReference>
<dbReference type="STRING" id="1561998.A0A1I7TVZ7"/>
<organism evidence="2 3">
    <name type="scientific">Caenorhabditis tropicalis</name>
    <dbReference type="NCBI Taxonomy" id="1561998"/>
    <lineage>
        <taxon>Eukaryota</taxon>
        <taxon>Metazoa</taxon>
        <taxon>Ecdysozoa</taxon>
        <taxon>Nematoda</taxon>
        <taxon>Chromadorea</taxon>
        <taxon>Rhabditida</taxon>
        <taxon>Rhabditina</taxon>
        <taxon>Rhabditomorpha</taxon>
        <taxon>Rhabditoidea</taxon>
        <taxon>Rhabditidae</taxon>
        <taxon>Peloderinae</taxon>
        <taxon>Caenorhabditis</taxon>
    </lineage>
</organism>
<keyword evidence="2" id="KW-1185">Reference proteome</keyword>
<dbReference type="Pfam" id="PF10318">
    <property type="entry name" value="7TM_GPCR_Srh"/>
    <property type="match status" value="1"/>
</dbReference>
<feature type="transmembrane region" description="Helical" evidence="1">
    <location>
        <begin position="37"/>
        <end position="58"/>
    </location>
</feature>
<feature type="transmembrane region" description="Helical" evidence="1">
    <location>
        <begin position="7"/>
        <end position="31"/>
    </location>
</feature>
<protein>
    <submittedName>
        <fullName evidence="3">Serpentine Receptor, class H</fullName>
    </submittedName>
</protein>
<reference evidence="3" key="1">
    <citation type="submission" date="2016-11" db="UniProtKB">
        <authorList>
            <consortium name="WormBaseParasite"/>
        </authorList>
    </citation>
    <scope>IDENTIFICATION</scope>
</reference>
<dbReference type="InterPro" id="IPR019422">
    <property type="entry name" value="7TM_GPCR_serpentine_rcpt_Srh"/>
</dbReference>
<evidence type="ECO:0000313" key="3">
    <source>
        <dbReference type="WBParaSite" id="Csp11.Scaffold629.g12339.t1"/>
    </source>
</evidence>
<evidence type="ECO:0000313" key="2">
    <source>
        <dbReference type="Proteomes" id="UP000095282"/>
    </source>
</evidence>